<evidence type="ECO:0000313" key="7">
    <source>
        <dbReference type="EMBL" id="CAD9970240.1"/>
    </source>
</evidence>
<dbReference type="PROSITE" id="PS50294">
    <property type="entry name" value="WD_REPEATS_REGION"/>
    <property type="match status" value="4"/>
</dbReference>
<accession>A0A7S2YDT2</accession>
<sequence length="910" mass="99928">MKFNYRLRRLCGAYYGHQASAEISGAGQWSGSNLVYDSSGNLLISSVSNRVQVLDLKTQTVRTLPVEARSSIRALALSPDDTLLVVVDVNGYGMLVNFRRGIVLHRFGFKRKVRDIKFSPDGRYIAVSQGKNVQVWVTPNHMHKEFAPMVLHRTYTGQADDVTCLCWSSDSSVFAAGSRDSTVRIWTLQTTRGYEPRTLSAHKSSIVGVFFICTDARIEKCYSISRDGALVSWEYTQEGDGSEEASAVEEGAMDTVGDEAVNFFTGGSAIVPSLGEKGSSGDGSNQARKLVNSAWKAEKRHYFDHDGAEVASVSFCEHSQILGVGLSSGVFGLYEMPSVANIHSLSVGAKQLIKACTLNKTGDWLALGCPASQQLLVWEWRSETYVLKQRGHAYGMRCMAYSPDGVVVCTGGEDGKVKLWNSSSGFCYVTMEKTHTAAVTAVAFANSSVVLSASLDGTVRAHDLYRYRTFKTFTSPTPVQFLSLAVDPSGEIVVAGSTDPFHVYAWNMQTAKLLDVFTGHSGPVACMSFQPNGGTLATGSWDGTVKLWDMYKSNTSTESLSHNSDVVCIAYRPDGKEICTGTLRGLLSFWDVESGKLMHEIDGRRDITGGMKRNDQTAAQNNAASRYFTSVCYTADGSCVIAGGNSKFVCIYAVAQQILLKKYQVTFNRSLDGVVEDFNPKMLGDWGPTNVGSDDEGDGGALALPGAKRGDDGSRKSHVEVLTRQIAFSSTGREWSAVSGEGLHVYSLDDDMIFDPIALTEAITPLSVESKLNAREFGLALRMALHLNEFSLVKQVLEATPFASISHVVRSIGLEHLERFMQFIGKIFPDSPHVEFYLQWALEILQTHGMQMEKKRGLYMRAFRALFKAINTRHEELKKLCDENRFALTFLEDHANLVREKAVEGDDTDK</sequence>
<evidence type="ECO:0000256" key="5">
    <source>
        <dbReference type="SAM" id="MobiDB-lite"/>
    </source>
</evidence>
<keyword evidence="3" id="KW-0677">Repeat</keyword>
<evidence type="ECO:0000256" key="4">
    <source>
        <dbReference type="PROSITE-ProRule" id="PRU00221"/>
    </source>
</evidence>
<dbReference type="PROSITE" id="PS50082">
    <property type="entry name" value="WD_REPEATS_2"/>
    <property type="match status" value="4"/>
</dbReference>
<dbReference type="InterPro" id="IPR036322">
    <property type="entry name" value="WD40_repeat_dom_sf"/>
</dbReference>
<evidence type="ECO:0000256" key="1">
    <source>
        <dbReference type="ARBA" id="ARBA00010226"/>
    </source>
</evidence>
<organism evidence="7">
    <name type="scientific">Entomoneis paludosa</name>
    <dbReference type="NCBI Taxonomy" id="265537"/>
    <lineage>
        <taxon>Eukaryota</taxon>
        <taxon>Sar</taxon>
        <taxon>Stramenopiles</taxon>
        <taxon>Ochrophyta</taxon>
        <taxon>Bacillariophyta</taxon>
        <taxon>Bacillariophyceae</taxon>
        <taxon>Bacillariophycidae</taxon>
        <taxon>Entomoneidaceae</taxon>
        <taxon>Entomoneis</taxon>
    </lineage>
</organism>
<feature type="repeat" description="WD" evidence="4">
    <location>
        <begin position="155"/>
        <end position="196"/>
    </location>
</feature>
<dbReference type="InterPro" id="IPR001680">
    <property type="entry name" value="WD40_rpt"/>
</dbReference>
<dbReference type="Pfam" id="PF00400">
    <property type="entry name" value="WD40"/>
    <property type="match status" value="6"/>
</dbReference>
<dbReference type="GO" id="GO:0032040">
    <property type="term" value="C:small-subunit processome"/>
    <property type="evidence" value="ECO:0007669"/>
    <property type="project" value="TreeGrafter"/>
</dbReference>
<feature type="domain" description="Small-subunit processome Utp12" evidence="6">
    <location>
        <begin position="788"/>
        <end position="892"/>
    </location>
</feature>
<keyword evidence="2 4" id="KW-0853">WD repeat</keyword>
<gene>
    <name evidence="7" type="ORF">APAL1065_LOCUS14020</name>
</gene>
<dbReference type="SUPFAM" id="SSF50978">
    <property type="entry name" value="WD40 repeat-like"/>
    <property type="match status" value="2"/>
</dbReference>
<evidence type="ECO:0000259" key="6">
    <source>
        <dbReference type="Pfam" id="PF04003"/>
    </source>
</evidence>
<evidence type="ECO:0000256" key="3">
    <source>
        <dbReference type="ARBA" id="ARBA00022737"/>
    </source>
</evidence>
<proteinExistence type="inferred from homology"/>
<evidence type="ECO:0000256" key="2">
    <source>
        <dbReference type="ARBA" id="ARBA00022574"/>
    </source>
</evidence>
<dbReference type="SUPFAM" id="SSF63829">
    <property type="entry name" value="Calcium-dependent phosphotriesterase"/>
    <property type="match status" value="1"/>
</dbReference>
<dbReference type="EMBL" id="HBHT01020934">
    <property type="protein sequence ID" value="CAD9970240.1"/>
    <property type="molecule type" value="Transcribed_RNA"/>
</dbReference>
<dbReference type="GO" id="GO:0034388">
    <property type="term" value="C:Pwp2p-containing subcomplex of 90S preribosome"/>
    <property type="evidence" value="ECO:0007669"/>
    <property type="project" value="TreeGrafter"/>
</dbReference>
<feature type="repeat" description="WD" evidence="4">
    <location>
        <begin position="517"/>
        <end position="558"/>
    </location>
</feature>
<protein>
    <recommendedName>
        <fullName evidence="6">Small-subunit processome Utp12 domain-containing protein</fullName>
    </recommendedName>
</protein>
<feature type="repeat" description="WD" evidence="4">
    <location>
        <begin position="389"/>
        <end position="430"/>
    </location>
</feature>
<dbReference type="GO" id="GO:0000028">
    <property type="term" value="P:ribosomal small subunit assembly"/>
    <property type="evidence" value="ECO:0007669"/>
    <property type="project" value="TreeGrafter"/>
</dbReference>
<dbReference type="AlphaFoldDB" id="A0A7S2YDT2"/>
<dbReference type="PROSITE" id="PS00678">
    <property type="entry name" value="WD_REPEATS_1"/>
    <property type="match status" value="2"/>
</dbReference>
<dbReference type="InterPro" id="IPR007148">
    <property type="entry name" value="SSU_processome_Utp12"/>
</dbReference>
<feature type="repeat" description="WD" evidence="4">
    <location>
        <begin position="559"/>
        <end position="600"/>
    </location>
</feature>
<comment type="similarity">
    <text evidence="1">Belongs to the WD repeat PWP2 family.</text>
</comment>
<dbReference type="InterPro" id="IPR019775">
    <property type="entry name" value="WD40_repeat_CS"/>
</dbReference>
<dbReference type="PANTHER" id="PTHR19858">
    <property type="entry name" value="WD40 REPEAT PROTEIN"/>
    <property type="match status" value="1"/>
</dbReference>
<dbReference type="InterPro" id="IPR020472">
    <property type="entry name" value="WD40_PAC1"/>
</dbReference>
<dbReference type="InterPro" id="IPR027145">
    <property type="entry name" value="PWP2"/>
</dbReference>
<dbReference type="InterPro" id="IPR015943">
    <property type="entry name" value="WD40/YVTN_repeat-like_dom_sf"/>
</dbReference>
<dbReference type="PRINTS" id="PR00320">
    <property type="entry name" value="GPROTEINBRPT"/>
</dbReference>
<dbReference type="SMART" id="SM00320">
    <property type="entry name" value="WD40"/>
    <property type="match status" value="12"/>
</dbReference>
<dbReference type="CDD" id="cd00200">
    <property type="entry name" value="WD40"/>
    <property type="match status" value="1"/>
</dbReference>
<dbReference type="Pfam" id="PF04003">
    <property type="entry name" value="Utp12"/>
    <property type="match status" value="1"/>
</dbReference>
<feature type="region of interest" description="Disordered" evidence="5">
    <location>
        <begin position="693"/>
        <end position="716"/>
    </location>
</feature>
<dbReference type="PANTHER" id="PTHR19858:SF0">
    <property type="entry name" value="PERIODIC TRYPTOPHAN PROTEIN 2 HOMOLOG"/>
    <property type="match status" value="1"/>
</dbReference>
<dbReference type="Gene3D" id="2.130.10.10">
    <property type="entry name" value="YVTN repeat-like/Quinoprotein amine dehydrogenase"/>
    <property type="match status" value="3"/>
</dbReference>
<reference evidence="7" key="1">
    <citation type="submission" date="2021-01" db="EMBL/GenBank/DDBJ databases">
        <authorList>
            <person name="Corre E."/>
            <person name="Pelletier E."/>
            <person name="Niang G."/>
            <person name="Scheremetjew M."/>
            <person name="Finn R."/>
            <person name="Kale V."/>
            <person name="Holt S."/>
            <person name="Cochrane G."/>
            <person name="Meng A."/>
            <person name="Brown T."/>
            <person name="Cohen L."/>
        </authorList>
    </citation>
    <scope>NUCLEOTIDE SEQUENCE</scope>
    <source>
        <strain evidence="7">CCMP125</strain>
    </source>
</reference>
<dbReference type="GO" id="GO:0000462">
    <property type="term" value="P:maturation of SSU-rRNA from tricistronic rRNA transcript (SSU-rRNA, 5.8S rRNA, LSU-rRNA)"/>
    <property type="evidence" value="ECO:0007669"/>
    <property type="project" value="TreeGrafter"/>
</dbReference>
<name>A0A7S2YDT2_9STRA</name>